<dbReference type="Gene3D" id="3.20.20.80">
    <property type="entry name" value="Glycosidases"/>
    <property type="match status" value="1"/>
</dbReference>
<feature type="chain" id="PRO_5002774340" description="Beta-xylanase" evidence="5">
    <location>
        <begin position="22"/>
        <end position="606"/>
    </location>
</feature>
<proteinExistence type="inferred from homology"/>
<dbReference type="EC" id="3.2.1.8" evidence="4"/>
<dbReference type="eggNOG" id="COG3693">
    <property type="taxonomic scope" value="Bacteria"/>
</dbReference>
<dbReference type="PROSITE" id="PS51760">
    <property type="entry name" value="GH10_2"/>
    <property type="match status" value="1"/>
</dbReference>
<evidence type="ECO:0000313" key="8">
    <source>
        <dbReference type="Proteomes" id="UP000007013"/>
    </source>
</evidence>
<dbReference type="CAZy" id="GH10">
    <property type="family name" value="Glycoside Hydrolase Family 10"/>
</dbReference>
<name>B1ZN37_OPITP</name>
<dbReference type="Pfam" id="PF00331">
    <property type="entry name" value="Glyco_hydro_10"/>
    <property type="match status" value="1"/>
</dbReference>
<evidence type="ECO:0000313" key="7">
    <source>
        <dbReference type="EMBL" id="ACB76489.1"/>
    </source>
</evidence>
<keyword evidence="8" id="KW-1185">Reference proteome</keyword>
<feature type="signal peptide" evidence="5">
    <location>
        <begin position="1"/>
        <end position="21"/>
    </location>
</feature>
<reference evidence="7 8" key="1">
    <citation type="journal article" date="2011" name="J. Bacteriol.">
        <title>Genome sequence of the verrucomicrobium Opitutus terrae PB90-1, an abundant inhabitant of rice paddy soil ecosystems.</title>
        <authorList>
            <person name="van Passel M.W."/>
            <person name="Kant R."/>
            <person name="Palva A."/>
            <person name="Copeland A."/>
            <person name="Lucas S."/>
            <person name="Lapidus A."/>
            <person name="Glavina del Rio T."/>
            <person name="Pitluck S."/>
            <person name="Goltsman E."/>
            <person name="Clum A."/>
            <person name="Sun H."/>
            <person name="Schmutz J."/>
            <person name="Larimer F.W."/>
            <person name="Land M.L."/>
            <person name="Hauser L."/>
            <person name="Kyrpides N."/>
            <person name="Mikhailova N."/>
            <person name="Richardson P.P."/>
            <person name="Janssen P.H."/>
            <person name="de Vos W.M."/>
            <person name="Smidt H."/>
        </authorList>
    </citation>
    <scope>NUCLEOTIDE SEQUENCE [LARGE SCALE GENOMIC DNA]</scope>
    <source>
        <strain evidence="8">DSM 11246 / JCM 15787 / PB90-1</strain>
    </source>
</reference>
<comment type="catalytic activity">
    <reaction evidence="4">
        <text>Endohydrolysis of (1-&gt;4)-beta-D-xylosidic linkages in xylans.</text>
        <dbReference type="EC" id="3.2.1.8"/>
    </reaction>
</comment>
<organism evidence="7 8">
    <name type="scientific">Opitutus terrae (strain DSM 11246 / JCM 15787 / PB90-1)</name>
    <dbReference type="NCBI Taxonomy" id="452637"/>
    <lineage>
        <taxon>Bacteria</taxon>
        <taxon>Pseudomonadati</taxon>
        <taxon>Verrucomicrobiota</taxon>
        <taxon>Opitutia</taxon>
        <taxon>Opitutales</taxon>
        <taxon>Opitutaceae</taxon>
        <taxon>Opitutus</taxon>
    </lineage>
</organism>
<dbReference type="GO" id="GO:0031176">
    <property type="term" value="F:endo-1,4-beta-xylanase activity"/>
    <property type="evidence" value="ECO:0007669"/>
    <property type="project" value="UniProtKB-EC"/>
</dbReference>
<accession>B1ZN37</accession>
<evidence type="ECO:0000256" key="5">
    <source>
        <dbReference type="SAM" id="SignalP"/>
    </source>
</evidence>
<evidence type="ECO:0000256" key="2">
    <source>
        <dbReference type="ARBA" id="ARBA00023277"/>
    </source>
</evidence>
<keyword evidence="4" id="KW-0326">Glycosidase</keyword>
<dbReference type="SUPFAM" id="SSF51445">
    <property type="entry name" value="(Trans)glycosidases"/>
    <property type="match status" value="1"/>
</dbReference>
<gene>
    <name evidence="7" type="ordered locus">Oter_3209</name>
</gene>
<evidence type="ECO:0000256" key="1">
    <source>
        <dbReference type="ARBA" id="ARBA00022801"/>
    </source>
</evidence>
<evidence type="ECO:0000259" key="6">
    <source>
        <dbReference type="PROSITE" id="PS51760"/>
    </source>
</evidence>
<dbReference type="AlphaFoldDB" id="B1ZN37"/>
<protein>
    <recommendedName>
        <fullName evidence="4">Beta-xylanase</fullName>
        <ecNumber evidence="4">3.2.1.8</ecNumber>
    </recommendedName>
</protein>
<dbReference type="SMART" id="SM00633">
    <property type="entry name" value="Glyco_10"/>
    <property type="match status" value="1"/>
</dbReference>
<sequence>MSSRLLLFVSLVATVLAPLSAQTSLPAGEPLLGSPGLAAFGLQTMPNAVDAVSVQKVPAAAAPGFTEAWRIQTLRDVNPSFAIQLRAPSSRALKRGDIGFIRFFARTVETADESGTARISVSVRHATRREMGSIDESFNPPREWTEYLLPFRSARDYPANEAVVALSFGFKRQVIELGGLEAVFYGTSVALKDLPRTRFTYAGREPDAAWRKAALARIEQIRKGDIAVRVVDAAGKPIPHATVRLEQTRSAFQFGTAIPFARLVNDTPDNKIYREKVLELFNAASPENDLKWGGWLGEFEYGTYSQAQALGGLRWLREHNIPARGHVLVWPGWNNLPKHIRALKGTPQQSEIPALVREHITEIGTATRDWLVEFDVLNEPYTNHDLMDLFGPEIMVDWFKTARAAMPKIALYFNDFSNHDATTDREHVQHFEDTTRFLLGHGAPVDGLGLQAHIGGRPNAPENVLAVLDRYWNAFKLPVRFTEFDIRTSDEELQADYTRDFFILAFSHPSVVGIQLWGFWEKSHWIPVAAMYRDDWSEKPNAAVYKSLVLDQWRTRSNGTTAADGTLKTRGFFGDYVVHVDVGGRQVEKTFTLAAGQPGKVELQLP</sequence>
<dbReference type="PRINTS" id="PR00134">
    <property type="entry name" value="GLHYDRLASE10"/>
</dbReference>
<dbReference type="HOGENOM" id="CLU_026280_0_0_0"/>
<evidence type="ECO:0000256" key="4">
    <source>
        <dbReference type="RuleBase" id="RU361174"/>
    </source>
</evidence>
<dbReference type="PANTHER" id="PTHR31490">
    <property type="entry name" value="GLYCOSYL HYDROLASE"/>
    <property type="match status" value="1"/>
</dbReference>
<comment type="similarity">
    <text evidence="4">Belongs to the glycosyl hydrolase 10 (cellulase F) family.</text>
</comment>
<dbReference type="InterPro" id="IPR017853">
    <property type="entry name" value="GH"/>
</dbReference>
<dbReference type="OrthoDB" id="9809277at2"/>
<dbReference type="InterPro" id="IPR044846">
    <property type="entry name" value="GH10"/>
</dbReference>
<dbReference type="STRING" id="452637.Oter_3209"/>
<evidence type="ECO:0000256" key="3">
    <source>
        <dbReference type="ARBA" id="ARBA00023326"/>
    </source>
</evidence>
<keyword evidence="1 4" id="KW-0378">Hydrolase</keyword>
<keyword evidence="2 4" id="KW-0119">Carbohydrate metabolism</keyword>
<dbReference type="InterPro" id="IPR001000">
    <property type="entry name" value="GH10_dom"/>
</dbReference>
<keyword evidence="3 4" id="KW-0624">Polysaccharide degradation</keyword>
<dbReference type="Proteomes" id="UP000007013">
    <property type="component" value="Chromosome"/>
</dbReference>
<dbReference type="GO" id="GO:0000272">
    <property type="term" value="P:polysaccharide catabolic process"/>
    <property type="evidence" value="ECO:0007669"/>
    <property type="project" value="UniProtKB-KW"/>
</dbReference>
<dbReference type="KEGG" id="ote:Oter_3209"/>
<dbReference type="PANTHER" id="PTHR31490:SF1">
    <property type="entry name" value="ENDO-1,4-BETA-XYLANASE 1"/>
    <property type="match status" value="1"/>
</dbReference>
<dbReference type="RefSeq" id="WP_012376018.1">
    <property type="nucleotide sequence ID" value="NC_010571.1"/>
</dbReference>
<keyword evidence="5" id="KW-0732">Signal</keyword>
<dbReference type="EMBL" id="CP001032">
    <property type="protein sequence ID" value="ACB76489.1"/>
    <property type="molecule type" value="Genomic_DNA"/>
</dbReference>
<feature type="domain" description="GH10" evidence="6">
    <location>
        <begin position="264"/>
        <end position="548"/>
    </location>
</feature>